<protein>
    <submittedName>
        <fullName evidence="3">G12064 protein</fullName>
    </submittedName>
</protein>
<dbReference type="Pfam" id="PF01423">
    <property type="entry name" value="LSM"/>
    <property type="match status" value="1"/>
</dbReference>
<dbReference type="PANTHER" id="PTHR21196:SF1">
    <property type="entry name" value="U7 SNRNA-ASSOCIATED SM-LIKE PROTEIN LSM10"/>
    <property type="match status" value="1"/>
</dbReference>
<dbReference type="SMART" id="SM00651">
    <property type="entry name" value="Sm"/>
    <property type="match status" value="1"/>
</dbReference>
<gene>
    <name evidence="3" type="primary">g12064</name>
    <name evidence="3" type="ORF">VP750_LOCUS10761</name>
</gene>
<dbReference type="SUPFAM" id="SSF50182">
    <property type="entry name" value="Sm-like ribonucleoproteins"/>
    <property type="match status" value="1"/>
</dbReference>
<evidence type="ECO:0000313" key="3">
    <source>
        <dbReference type="EMBL" id="CAL5228855.1"/>
    </source>
</evidence>
<dbReference type="InterPro" id="IPR010920">
    <property type="entry name" value="LSM_dom_sf"/>
</dbReference>
<keyword evidence="4" id="KW-1185">Reference proteome</keyword>
<name>A0ABP1GC47_9CHLO</name>
<sequence length="162" mass="17794">MSGRGVIFQPGVNFPYLPSRLALHCMRRVNRKVPPADRSLATFVQALTGLKVVVELNNDAIARGVLESSDLGMNLTLTEASLQPLQGDAQSMTFLFLRGTSIRYIHLPARLKAETSVETRLNEIQQERRLHLASIGQQKAAPKGVDGTLEDASYMGMDNETS</sequence>
<organism evidence="3 4">
    <name type="scientific">Coccomyxa viridis</name>
    <dbReference type="NCBI Taxonomy" id="1274662"/>
    <lineage>
        <taxon>Eukaryota</taxon>
        <taxon>Viridiplantae</taxon>
        <taxon>Chlorophyta</taxon>
        <taxon>core chlorophytes</taxon>
        <taxon>Trebouxiophyceae</taxon>
        <taxon>Trebouxiophyceae incertae sedis</taxon>
        <taxon>Coccomyxaceae</taxon>
        <taxon>Coccomyxa</taxon>
    </lineage>
</organism>
<evidence type="ECO:0000259" key="2">
    <source>
        <dbReference type="SMART" id="SM00651"/>
    </source>
</evidence>
<dbReference type="Proteomes" id="UP001497392">
    <property type="component" value="Unassembled WGS sequence"/>
</dbReference>
<proteinExistence type="predicted"/>
<comment type="caution">
    <text evidence="3">The sequence shown here is derived from an EMBL/GenBank/DDBJ whole genome shotgun (WGS) entry which is preliminary data.</text>
</comment>
<dbReference type="EMBL" id="CAXHTA020000019">
    <property type="protein sequence ID" value="CAL5228855.1"/>
    <property type="molecule type" value="Genomic_DNA"/>
</dbReference>
<dbReference type="Gene3D" id="2.30.30.100">
    <property type="match status" value="1"/>
</dbReference>
<evidence type="ECO:0000313" key="4">
    <source>
        <dbReference type="Proteomes" id="UP001497392"/>
    </source>
</evidence>
<reference evidence="3 4" key="1">
    <citation type="submission" date="2024-06" db="EMBL/GenBank/DDBJ databases">
        <authorList>
            <person name="Kraege A."/>
            <person name="Thomma B."/>
        </authorList>
    </citation>
    <scope>NUCLEOTIDE SEQUENCE [LARGE SCALE GENOMIC DNA]</scope>
</reference>
<dbReference type="InterPro" id="IPR052840">
    <property type="entry name" value="U7_snRNA_Sm-like"/>
</dbReference>
<feature type="domain" description="Sm" evidence="2">
    <location>
        <begin position="42"/>
        <end position="107"/>
    </location>
</feature>
<dbReference type="InterPro" id="IPR001163">
    <property type="entry name" value="Sm_dom_euk/arc"/>
</dbReference>
<dbReference type="PANTHER" id="PTHR21196">
    <property type="entry name" value="U7 SNRNA-ASSOCIATED SM-LIKE PROTEIN LSM10"/>
    <property type="match status" value="1"/>
</dbReference>
<evidence type="ECO:0000256" key="1">
    <source>
        <dbReference type="SAM" id="MobiDB-lite"/>
    </source>
</evidence>
<feature type="region of interest" description="Disordered" evidence="1">
    <location>
        <begin position="135"/>
        <end position="162"/>
    </location>
</feature>
<accession>A0ABP1GC47</accession>